<comment type="subcellular location">
    <subcellularLocation>
        <location evidence="2">Cytoplasm</location>
    </subcellularLocation>
</comment>
<evidence type="ECO:0000256" key="4">
    <source>
        <dbReference type="ARBA" id="ARBA00022490"/>
    </source>
</evidence>
<dbReference type="InterPro" id="IPR046357">
    <property type="entry name" value="PPIase_dom_sf"/>
</dbReference>
<proteinExistence type="inferred from homology"/>
<comment type="similarity">
    <text evidence="3 10">Belongs to the FKBP-type PPIase family.</text>
</comment>
<evidence type="ECO:0000313" key="13">
    <source>
        <dbReference type="Proteomes" id="UP000190166"/>
    </source>
</evidence>
<dbReference type="GO" id="GO:0003755">
    <property type="term" value="F:peptidyl-prolyl cis-trans isomerase activity"/>
    <property type="evidence" value="ECO:0007669"/>
    <property type="project" value="UniProtKB-UniRule"/>
</dbReference>
<gene>
    <name evidence="12" type="ORF">SAMN05660461_3114</name>
</gene>
<evidence type="ECO:0000256" key="1">
    <source>
        <dbReference type="ARBA" id="ARBA00000971"/>
    </source>
</evidence>
<evidence type="ECO:0000259" key="11">
    <source>
        <dbReference type="PROSITE" id="PS50059"/>
    </source>
</evidence>
<dbReference type="AlphaFoldDB" id="A0A1T5NYY5"/>
<evidence type="ECO:0000256" key="10">
    <source>
        <dbReference type="RuleBase" id="RU003915"/>
    </source>
</evidence>
<evidence type="ECO:0000256" key="2">
    <source>
        <dbReference type="ARBA" id="ARBA00004496"/>
    </source>
</evidence>
<organism evidence="12 13">
    <name type="scientific">Chitinophaga ginsengisegetis</name>
    <dbReference type="NCBI Taxonomy" id="393003"/>
    <lineage>
        <taxon>Bacteria</taxon>
        <taxon>Pseudomonadati</taxon>
        <taxon>Bacteroidota</taxon>
        <taxon>Chitinophagia</taxon>
        <taxon>Chitinophagales</taxon>
        <taxon>Chitinophagaceae</taxon>
        <taxon>Chitinophaga</taxon>
    </lineage>
</organism>
<sequence length="160" mass="17579">MAAFCILRVIINTKQLIFMQTVKNGDTVKVHYHGRLTNGTTFDSSEGRAPLEFKVGAGMVIKGFENGVLDMKVGDKKTIHIPVDQAYGPKSDEMIMDFPKENIPADLNPEVGMELQMSNPQGQVFQVKVAAIGDEFITLDANHALAGEDLVFDLELVEIV</sequence>
<dbReference type="SUPFAM" id="SSF54534">
    <property type="entry name" value="FKBP-like"/>
    <property type="match status" value="1"/>
</dbReference>
<evidence type="ECO:0000256" key="9">
    <source>
        <dbReference type="PROSITE-ProRule" id="PRU00277"/>
    </source>
</evidence>
<keyword evidence="7 9" id="KW-0413">Isomerase</keyword>
<dbReference type="GO" id="GO:0042026">
    <property type="term" value="P:protein refolding"/>
    <property type="evidence" value="ECO:0007669"/>
    <property type="project" value="UniProtKB-ARBA"/>
</dbReference>
<evidence type="ECO:0000256" key="8">
    <source>
        <dbReference type="ARBA" id="ARBA00037071"/>
    </source>
</evidence>
<accession>A0A1T5NYY5</accession>
<comment type="catalytic activity">
    <reaction evidence="1 9 10">
        <text>[protein]-peptidylproline (omega=180) = [protein]-peptidylproline (omega=0)</text>
        <dbReference type="Rhea" id="RHEA:16237"/>
        <dbReference type="Rhea" id="RHEA-COMP:10747"/>
        <dbReference type="Rhea" id="RHEA-COMP:10748"/>
        <dbReference type="ChEBI" id="CHEBI:83833"/>
        <dbReference type="ChEBI" id="CHEBI:83834"/>
        <dbReference type="EC" id="5.2.1.8"/>
    </reaction>
</comment>
<name>A0A1T5NYY5_9BACT</name>
<evidence type="ECO:0000256" key="7">
    <source>
        <dbReference type="ARBA" id="ARBA00023235"/>
    </source>
</evidence>
<keyword evidence="13" id="KW-1185">Reference proteome</keyword>
<dbReference type="PANTHER" id="PTHR47861:SF3">
    <property type="entry name" value="FKBP-TYPE PEPTIDYL-PROLYL CIS-TRANS ISOMERASE SLYD"/>
    <property type="match status" value="1"/>
</dbReference>
<dbReference type="EC" id="5.2.1.8" evidence="10"/>
<evidence type="ECO:0000313" key="12">
    <source>
        <dbReference type="EMBL" id="SKD05503.1"/>
    </source>
</evidence>
<reference evidence="12 13" key="1">
    <citation type="submission" date="2017-02" db="EMBL/GenBank/DDBJ databases">
        <authorList>
            <person name="Peterson S.W."/>
        </authorList>
    </citation>
    <scope>NUCLEOTIDE SEQUENCE [LARGE SCALE GENOMIC DNA]</scope>
    <source>
        <strain evidence="12 13">DSM 18108</strain>
    </source>
</reference>
<dbReference type="Pfam" id="PF00254">
    <property type="entry name" value="FKBP_C"/>
    <property type="match status" value="1"/>
</dbReference>
<evidence type="ECO:0000256" key="5">
    <source>
        <dbReference type="ARBA" id="ARBA00023110"/>
    </source>
</evidence>
<feature type="domain" description="PPIase FKBP-type" evidence="11">
    <location>
        <begin position="25"/>
        <end position="119"/>
    </location>
</feature>
<dbReference type="STRING" id="393003.SAMN05660461_3114"/>
<keyword evidence="5 9" id="KW-0697">Rotamase</keyword>
<dbReference type="PROSITE" id="PS50059">
    <property type="entry name" value="FKBP_PPIASE"/>
    <property type="match status" value="1"/>
</dbReference>
<dbReference type="PANTHER" id="PTHR47861">
    <property type="entry name" value="FKBP-TYPE PEPTIDYL-PROLYL CIS-TRANS ISOMERASE SLYD"/>
    <property type="match status" value="1"/>
</dbReference>
<protein>
    <recommendedName>
        <fullName evidence="10">Peptidyl-prolyl cis-trans isomerase</fullName>
        <ecNumber evidence="10">5.2.1.8</ecNumber>
    </recommendedName>
</protein>
<keyword evidence="6" id="KW-0143">Chaperone</keyword>
<dbReference type="Proteomes" id="UP000190166">
    <property type="component" value="Unassembled WGS sequence"/>
</dbReference>
<keyword evidence="4" id="KW-0963">Cytoplasm</keyword>
<comment type="function">
    <text evidence="8">Also involved in hydrogenase metallocenter assembly, probably by participating in the nickel insertion step. This function in hydrogenase biosynthesis requires chaperone activity and the presence of the metal-binding domain, but not PPIase activity.</text>
</comment>
<dbReference type="Gene3D" id="3.10.50.40">
    <property type="match status" value="1"/>
</dbReference>
<evidence type="ECO:0000256" key="3">
    <source>
        <dbReference type="ARBA" id="ARBA00006577"/>
    </source>
</evidence>
<evidence type="ECO:0000256" key="6">
    <source>
        <dbReference type="ARBA" id="ARBA00023186"/>
    </source>
</evidence>
<dbReference type="InterPro" id="IPR001179">
    <property type="entry name" value="PPIase_FKBP_dom"/>
</dbReference>
<dbReference type="EMBL" id="FUZZ01000002">
    <property type="protein sequence ID" value="SKD05503.1"/>
    <property type="molecule type" value="Genomic_DNA"/>
</dbReference>
<dbReference type="GO" id="GO:0005737">
    <property type="term" value="C:cytoplasm"/>
    <property type="evidence" value="ECO:0007669"/>
    <property type="project" value="UniProtKB-SubCell"/>
</dbReference>